<comment type="similarity">
    <text evidence="1">Belongs to the 4-hydroxybenzoyl-CoA thioesterase family.</text>
</comment>
<dbReference type="RefSeq" id="WP_093883057.1">
    <property type="nucleotide sequence ID" value="NZ_FOBS01000008.1"/>
</dbReference>
<dbReference type="STRING" id="43775.SAMN04489760_10852"/>
<name>A0A1H7WVQ1_9BACT</name>
<sequence length="144" mass="16355">MKRASSRKDDSPSIEVQMTVPFHDLDPMQVVWHGNYLKYFDVARSALFDSLGVNLYGYEGNSSFMYPVIRTSVKYIHPLRHRDVFVCKATIAEARFKVIVDFEIRLVESGQICTEGRGEQVAVKVPEMELLLGIPADVRKALGF</sequence>
<evidence type="ECO:0000256" key="2">
    <source>
        <dbReference type="ARBA" id="ARBA00022801"/>
    </source>
</evidence>
<evidence type="ECO:0000256" key="1">
    <source>
        <dbReference type="ARBA" id="ARBA00005953"/>
    </source>
</evidence>
<evidence type="ECO:0000313" key="3">
    <source>
        <dbReference type="EMBL" id="SEM25632.1"/>
    </source>
</evidence>
<reference evidence="3 4" key="1">
    <citation type="submission" date="2016-10" db="EMBL/GenBank/DDBJ databases">
        <authorList>
            <person name="de Groot N.N."/>
        </authorList>
    </citation>
    <scope>NUCLEOTIDE SEQUENCE [LARGE SCALE GENOMIC DNA]</scope>
    <source>
        <strain evidence="3 4">DSM 8423</strain>
    </source>
</reference>
<protein>
    <submittedName>
        <fullName evidence="3">Acyl-CoA thioester hydrolase</fullName>
    </submittedName>
</protein>
<dbReference type="AlphaFoldDB" id="A0A1H7WVQ1"/>
<dbReference type="GO" id="GO:0047617">
    <property type="term" value="F:fatty acyl-CoA hydrolase activity"/>
    <property type="evidence" value="ECO:0007669"/>
    <property type="project" value="TreeGrafter"/>
</dbReference>
<dbReference type="CDD" id="cd00586">
    <property type="entry name" value="4HBT"/>
    <property type="match status" value="1"/>
</dbReference>
<dbReference type="Gene3D" id="3.10.129.10">
    <property type="entry name" value="Hotdog Thioesterase"/>
    <property type="match status" value="1"/>
</dbReference>
<dbReference type="InterPro" id="IPR029069">
    <property type="entry name" value="HotDog_dom_sf"/>
</dbReference>
<proteinExistence type="inferred from homology"/>
<accession>A0A1H7WVQ1</accession>
<gene>
    <name evidence="3" type="ORF">SAMN04489760_10852</name>
</gene>
<dbReference type="Proteomes" id="UP000198744">
    <property type="component" value="Unassembled WGS sequence"/>
</dbReference>
<dbReference type="Pfam" id="PF13279">
    <property type="entry name" value="4HBT_2"/>
    <property type="match status" value="1"/>
</dbReference>
<keyword evidence="4" id="KW-1185">Reference proteome</keyword>
<dbReference type="EMBL" id="FOBS01000008">
    <property type="protein sequence ID" value="SEM25632.1"/>
    <property type="molecule type" value="Genomic_DNA"/>
</dbReference>
<dbReference type="PANTHER" id="PTHR31793">
    <property type="entry name" value="4-HYDROXYBENZOYL-COA THIOESTERASE FAMILY MEMBER"/>
    <property type="match status" value="1"/>
</dbReference>
<dbReference type="OrthoDB" id="9800856at2"/>
<dbReference type="PANTHER" id="PTHR31793:SF27">
    <property type="entry name" value="NOVEL THIOESTERASE SUPERFAMILY DOMAIN AND SAPOSIN A-TYPE DOMAIN CONTAINING PROTEIN (0610012H03RIK)"/>
    <property type="match status" value="1"/>
</dbReference>
<keyword evidence="2 3" id="KW-0378">Hydrolase</keyword>
<dbReference type="SUPFAM" id="SSF54637">
    <property type="entry name" value="Thioesterase/thiol ester dehydrase-isomerase"/>
    <property type="match status" value="1"/>
</dbReference>
<evidence type="ECO:0000313" key="4">
    <source>
        <dbReference type="Proteomes" id="UP000198744"/>
    </source>
</evidence>
<dbReference type="InterPro" id="IPR050563">
    <property type="entry name" value="4-hydroxybenzoyl-CoA_TE"/>
</dbReference>
<organism evidence="3 4">
    <name type="scientific">Syntrophus gentianae</name>
    <dbReference type="NCBI Taxonomy" id="43775"/>
    <lineage>
        <taxon>Bacteria</taxon>
        <taxon>Pseudomonadati</taxon>
        <taxon>Thermodesulfobacteriota</taxon>
        <taxon>Syntrophia</taxon>
        <taxon>Syntrophales</taxon>
        <taxon>Syntrophaceae</taxon>
        <taxon>Syntrophus</taxon>
    </lineage>
</organism>